<evidence type="ECO:0000256" key="1">
    <source>
        <dbReference type="ARBA" id="ARBA00023015"/>
    </source>
</evidence>
<dbReference type="SUPFAM" id="SSF88659">
    <property type="entry name" value="Sigma3 and sigma4 domains of RNA polymerase sigma factors"/>
    <property type="match status" value="1"/>
</dbReference>
<name>A0A1Z4J9I1_LEPBY</name>
<evidence type="ECO:0000313" key="7">
    <source>
        <dbReference type="Proteomes" id="UP000217895"/>
    </source>
</evidence>
<dbReference type="InterPro" id="IPR013249">
    <property type="entry name" value="RNA_pol_sigma70_r4_t2"/>
</dbReference>
<keyword evidence="2" id="KW-0731">Sigma factor</keyword>
<dbReference type="AlphaFoldDB" id="A0A1Z4J9I1"/>
<accession>A0A1Z4J9I1</accession>
<protein>
    <recommendedName>
        <fullName evidence="5">RNA polymerase sigma factor 70 region 4 type 2 domain-containing protein</fullName>
    </recommendedName>
</protein>
<evidence type="ECO:0000256" key="2">
    <source>
        <dbReference type="ARBA" id="ARBA00023082"/>
    </source>
</evidence>
<dbReference type="EMBL" id="AP018203">
    <property type="protein sequence ID" value="BAY53363.1"/>
    <property type="molecule type" value="Genomic_DNA"/>
</dbReference>
<keyword evidence="3" id="KW-0238">DNA-binding</keyword>
<dbReference type="PANTHER" id="PTHR30385">
    <property type="entry name" value="SIGMA FACTOR F FLAGELLAR"/>
    <property type="match status" value="1"/>
</dbReference>
<evidence type="ECO:0000259" key="5">
    <source>
        <dbReference type="Pfam" id="PF08281"/>
    </source>
</evidence>
<dbReference type="Proteomes" id="UP000217895">
    <property type="component" value="Chromosome"/>
</dbReference>
<gene>
    <name evidence="6" type="ORF">NIES2135_01670</name>
</gene>
<dbReference type="Gene3D" id="1.20.140.160">
    <property type="match status" value="1"/>
</dbReference>
<proteinExistence type="predicted"/>
<dbReference type="InterPro" id="IPR013324">
    <property type="entry name" value="RNA_pol_sigma_r3/r4-like"/>
</dbReference>
<dbReference type="GO" id="GO:0016987">
    <property type="term" value="F:sigma factor activity"/>
    <property type="evidence" value="ECO:0007669"/>
    <property type="project" value="UniProtKB-KW"/>
</dbReference>
<keyword evidence="4" id="KW-0804">Transcription</keyword>
<keyword evidence="1" id="KW-0805">Transcription regulation</keyword>
<dbReference type="CDD" id="cd06171">
    <property type="entry name" value="Sigma70_r4"/>
    <property type="match status" value="1"/>
</dbReference>
<dbReference type="PANTHER" id="PTHR30385:SF7">
    <property type="entry name" value="RNA POLYMERASE SIGMA FACTOR FLIA"/>
    <property type="match status" value="1"/>
</dbReference>
<dbReference type="InterPro" id="IPR014284">
    <property type="entry name" value="RNA_pol_sigma-70_dom"/>
</dbReference>
<evidence type="ECO:0000256" key="4">
    <source>
        <dbReference type="ARBA" id="ARBA00023163"/>
    </source>
</evidence>
<feature type="domain" description="RNA polymerase sigma factor 70 region 4 type 2" evidence="5">
    <location>
        <begin position="298"/>
        <end position="349"/>
    </location>
</feature>
<dbReference type="Pfam" id="PF08281">
    <property type="entry name" value="Sigma70_r4_2"/>
    <property type="match status" value="1"/>
</dbReference>
<keyword evidence="7" id="KW-1185">Reference proteome</keyword>
<evidence type="ECO:0000313" key="6">
    <source>
        <dbReference type="EMBL" id="BAY53363.1"/>
    </source>
</evidence>
<sequence>MRSRQDPLETFSTFLQFEGDRASTWATDARLRRRMQKCLESASGSLNFWSLYWFKIWQEKSDRGAVDHLTAYLQETCYWSAHKMLLNFAAVQYTLPDCFQVAIVKVEKILQNFNAQQGFNLQNYASAIFSSTIRDTLRQRQEVDICTNWALLRKVSQKRLVESLENAGLSAETIASYVLAWNCFKTLYVPTQATGTRKLPRPDDQTWTTIAHQYNKNREALLEATPTLIEKWLITCANAARNYLNPTLVSINTPKPGYDSGELLDDVPESPRESLIADLIAEEEIQERQAQRSNLNQVLETAIAQLDEELRSILRLYYAENCTQQQMATRLNIKQYTISRRLTKAKELLLKSLATWSQETLHISLTPALLQSMSAVLEDWLQTHYKNLEN</sequence>
<organism evidence="6 7">
    <name type="scientific">Leptolyngbya boryana NIES-2135</name>
    <dbReference type="NCBI Taxonomy" id="1973484"/>
    <lineage>
        <taxon>Bacteria</taxon>
        <taxon>Bacillati</taxon>
        <taxon>Cyanobacteriota</taxon>
        <taxon>Cyanophyceae</taxon>
        <taxon>Leptolyngbyales</taxon>
        <taxon>Leptolyngbyaceae</taxon>
        <taxon>Leptolyngbya group</taxon>
        <taxon>Leptolyngbya</taxon>
    </lineage>
</organism>
<dbReference type="NCBIfam" id="TIGR02937">
    <property type="entry name" value="sigma70-ECF"/>
    <property type="match status" value="1"/>
</dbReference>
<reference evidence="6 7" key="1">
    <citation type="submission" date="2017-06" db="EMBL/GenBank/DDBJ databases">
        <title>Genome sequencing of cyanobaciteial culture collection at National Institute for Environmental Studies (NIES).</title>
        <authorList>
            <person name="Hirose Y."/>
            <person name="Shimura Y."/>
            <person name="Fujisawa T."/>
            <person name="Nakamura Y."/>
            <person name="Kawachi M."/>
        </authorList>
    </citation>
    <scope>NUCLEOTIDE SEQUENCE [LARGE SCALE GENOMIC DNA]</scope>
    <source>
        <strain evidence="6 7">NIES-2135</strain>
    </source>
</reference>
<dbReference type="GO" id="GO:0006352">
    <property type="term" value="P:DNA-templated transcription initiation"/>
    <property type="evidence" value="ECO:0007669"/>
    <property type="project" value="InterPro"/>
</dbReference>
<dbReference type="GO" id="GO:0003677">
    <property type="term" value="F:DNA binding"/>
    <property type="evidence" value="ECO:0007669"/>
    <property type="project" value="UniProtKB-KW"/>
</dbReference>
<evidence type="ECO:0000256" key="3">
    <source>
        <dbReference type="ARBA" id="ARBA00023125"/>
    </source>
</evidence>